<feature type="binding site" evidence="4">
    <location>
        <position position="119"/>
    </location>
    <ligand>
        <name>Mn(2+)</name>
        <dbReference type="ChEBI" id="CHEBI:29035"/>
        <label>1</label>
    </ligand>
</feature>
<dbReference type="PANTHER" id="PTHR11358">
    <property type="entry name" value="ARGINASE/AGMATINASE"/>
    <property type="match status" value="1"/>
</dbReference>
<dbReference type="SUPFAM" id="SSF52768">
    <property type="entry name" value="Arginase/deacetylase"/>
    <property type="match status" value="1"/>
</dbReference>
<comment type="similarity">
    <text evidence="1">Belongs to the arginase family. Agmatinase subfamily.</text>
</comment>
<dbReference type="GO" id="GO:0033389">
    <property type="term" value="P:putrescine biosynthetic process from arginine, via agmatine"/>
    <property type="evidence" value="ECO:0007669"/>
    <property type="project" value="TreeGrafter"/>
</dbReference>
<dbReference type="PROSITE" id="PS01053">
    <property type="entry name" value="ARGINASE_1"/>
    <property type="match status" value="1"/>
</dbReference>
<feature type="binding site" evidence="4">
    <location>
        <position position="142"/>
    </location>
    <ligand>
        <name>Mn(2+)</name>
        <dbReference type="ChEBI" id="CHEBI:29035"/>
        <label>1</label>
    </ligand>
</feature>
<keyword evidence="3 5" id="KW-0378">Hydrolase</keyword>
<dbReference type="GO" id="GO:0008783">
    <property type="term" value="F:agmatinase activity"/>
    <property type="evidence" value="ECO:0007669"/>
    <property type="project" value="TreeGrafter"/>
</dbReference>
<dbReference type="Gene3D" id="3.40.800.10">
    <property type="entry name" value="Ureohydrolase domain"/>
    <property type="match status" value="1"/>
</dbReference>
<proteinExistence type="inferred from homology"/>
<dbReference type="Proteomes" id="UP000050482">
    <property type="component" value="Unassembled WGS sequence"/>
</dbReference>
<dbReference type="PROSITE" id="PS51409">
    <property type="entry name" value="ARGINASE_2"/>
    <property type="match status" value="1"/>
</dbReference>
<reference evidence="6 7" key="1">
    <citation type="submission" date="2015-09" db="EMBL/GenBank/DDBJ databases">
        <title>Draft genome sequence of Alicyclobacillus ferrooxydans DSM 22381.</title>
        <authorList>
            <person name="Hemp J."/>
        </authorList>
    </citation>
    <scope>NUCLEOTIDE SEQUENCE [LARGE SCALE GENOMIC DNA]</scope>
    <source>
        <strain evidence="6 7">TC-34</strain>
    </source>
</reference>
<comment type="caution">
    <text evidence="6">The sequence shown here is derived from an EMBL/GenBank/DDBJ whole genome shotgun (WGS) entry which is preliminary data.</text>
</comment>
<dbReference type="InterPro" id="IPR005925">
    <property type="entry name" value="Agmatinase-rel"/>
</dbReference>
<dbReference type="STRING" id="471514.AN477_12360"/>
<evidence type="ECO:0008006" key="8">
    <source>
        <dbReference type="Google" id="ProtNLM"/>
    </source>
</evidence>
<dbReference type="PIRSF" id="PIRSF036979">
    <property type="entry name" value="Arginase"/>
    <property type="match status" value="1"/>
</dbReference>
<feature type="binding site" evidence="4">
    <location>
        <position position="146"/>
    </location>
    <ligand>
        <name>Mn(2+)</name>
        <dbReference type="ChEBI" id="CHEBI:29035"/>
        <label>1</label>
    </ligand>
</feature>
<keyword evidence="2 4" id="KW-0479">Metal-binding</keyword>
<dbReference type="GO" id="GO:0046872">
    <property type="term" value="F:metal ion binding"/>
    <property type="evidence" value="ECO:0007669"/>
    <property type="project" value="UniProtKB-KW"/>
</dbReference>
<dbReference type="EMBL" id="LJCO01000051">
    <property type="protein sequence ID" value="KPV43393.1"/>
    <property type="molecule type" value="Genomic_DNA"/>
</dbReference>
<organism evidence="6 7">
    <name type="scientific">Alicyclobacillus ferrooxydans</name>
    <dbReference type="NCBI Taxonomy" id="471514"/>
    <lineage>
        <taxon>Bacteria</taxon>
        <taxon>Bacillati</taxon>
        <taxon>Bacillota</taxon>
        <taxon>Bacilli</taxon>
        <taxon>Bacillales</taxon>
        <taxon>Alicyclobacillaceae</taxon>
        <taxon>Alicyclobacillus</taxon>
    </lineage>
</organism>
<dbReference type="AlphaFoldDB" id="A0A0P9CCP6"/>
<evidence type="ECO:0000313" key="6">
    <source>
        <dbReference type="EMBL" id="KPV43393.1"/>
    </source>
</evidence>
<feature type="binding site" evidence="4">
    <location>
        <position position="144"/>
    </location>
    <ligand>
        <name>Mn(2+)</name>
        <dbReference type="ChEBI" id="CHEBI:29035"/>
        <label>1</label>
    </ligand>
</feature>
<dbReference type="InterPro" id="IPR020855">
    <property type="entry name" value="Ureohydrolase_Mn_BS"/>
</dbReference>
<feature type="binding site" evidence="4">
    <location>
        <position position="235"/>
    </location>
    <ligand>
        <name>Mn(2+)</name>
        <dbReference type="ChEBI" id="CHEBI:29035"/>
        <label>1</label>
    </ligand>
</feature>
<protein>
    <recommendedName>
        <fullName evidence="8">Agmatinase</fullName>
    </recommendedName>
</protein>
<keyword evidence="4" id="KW-0464">Manganese</keyword>
<evidence type="ECO:0000256" key="3">
    <source>
        <dbReference type="ARBA" id="ARBA00022801"/>
    </source>
</evidence>
<gene>
    <name evidence="6" type="ORF">AN477_12360</name>
</gene>
<evidence type="ECO:0000256" key="2">
    <source>
        <dbReference type="ARBA" id="ARBA00022723"/>
    </source>
</evidence>
<evidence type="ECO:0000256" key="5">
    <source>
        <dbReference type="RuleBase" id="RU003684"/>
    </source>
</evidence>
<dbReference type="CDD" id="cd11592">
    <property type="entry name" value="Agmatinase_PAH"/>
    <property type="match status" value="1"/>
</dbReference>
<dbReference type="PRINTS" id="PR00116">
    <property type="entry name" value="ARGINASE"/>
</dbReference>
<dbReference type="PANTHER" id="PTHR11358:SF26">
    <property type="entry name" value="GUANIDINO ACID HYDROLASE, MITOCHONDRIAL"/>
    <property type="match status" value="1"/>
</dbReference>
<name>A0A0P9CCP6_9BACL</name>
<evidence type="ECO:0000256" key="4">
    <source>
        <dbReference type="PIRSR" id="PIRSR036979-1"/>
    </source>
</evidence>
<evidence type="ECO:0000256" key="1">
    <source>
        <dbReference type="ARBA" id="ARBA00009227"/>
    </source>
</evidence>
<dbReference type="Pfam" id="PF00491">
    <property type="entry name" value="Arginase"/>
    <property type="match status" value="1"/>
</dbReference>
<comment type="cofactor">
    <cofactor evidence="4">
        <name>Mn(2+)</name>
        <dbReference type="ChEBI" id="CHEBI:29035"/>
    </cofactor>
    <text evidence="4">Binds 2 manganese ions per subunit.</text>
</comment>
<dbReference type="OrthoDB" id="9788689at2"/>
<sequence>MSDVRTYPRFEGIHTFMRFNYEPSPQPVDVVLLGAPFDTAASYRVGARFGPEAIRRVSSLLRPANMYHRIRPDDSLRIVDGGDAMVIPGNIERSYASITERVSSWLAEGATPIMLGGDHSIALAELRALAGKYGPVAMIQFDAHGDTSDEYWGEKDTQATPFRSAVEEGLLNPAKSTQIGMRGTVYDTNDIEAGRQLGFDVVTMEQVRERGLKPVMQAAQLRAGNTPVFVSFDIDCLDPAYAPGTGTPEIGGFTTFEAQHMIHQLVGLNCVGFDVVEVLPSQDVSEITALAAATVAFEFLTLIAVNNKFKSR</sequence>
<evidence type="ECO:0000313" key="7">
    <source>
        <dbReference type="Proteomes" id="UP000050482"/>
    </source>
</evidence>
<dbReference type="PATRIC" id="fig|471514.4.peg.1553"/>
<keyword evidence="7" id="KW-1185">Reference proteome</keyword>
<dbReference type="InterPro" id="IPR006035">
    <property type="entry name" value="Ureohydrolase"/>
</dbReference>
<dbReference type="RefSeq" id="WP_054969474.1">
    <property type="nucleotide sequence ID" value="NZ_LJCO01000051.1"/>
</dbReference>
<feature type="binding site" evidence="4">
    <location>
        <position position="233"/>
    </location>
    <ligand>
        <name>Mn(2+)</name>
        <dbReference type="ChEBI" id="CHEBI:29035"/>
        <label>1</label>
    </ligand>
</feature>
<dbReference type="InterPro" id="IPR023696">
    <property type="entry name" value="Ureohydrolase_dom_sf"/>
</dbReference>
<dbReference type="NCBIfam" id="TIGR01230">
    <property type="entry name" value="agmatinase"/>
    <property type="match status" value="1"/>
</dbReference>
<accession>A0A0P9CCP6</accession>